<evidence type="ECO:0000259" key="8">
    <source>
        <dbReference type="PROSITE" id="PS50850"/>
    </source>
</evidence>
<dbReference type="Pfam" id="PF07690">
    <property type="entry name" value="MFS_1"/>
    <property type="match status" value="1"/>
</dbReference>
<feature type="transmembrane region" description="Helical" evidence="7">
    <location>
        <begin position="243"/>
        <end position="260"/>
    </location>
</feature>
<dbReference type="CDD" id="cd17321">
    <property type="entry name" value="MFS_MMR_MDR_like"/>
    <property type="match status" value="1"/>
</dbReference>
<dbReference type="NCBIfam" id="TIGR00711">
    <property type="entry name" value="efflux_EmrB"/>
    <property type="match status" value="1"/>
</dbReference>
<keyword evidence="3" id="KW-1003">Cell membrane</keyword>
<evidence type="ECO:0000313" key="9">
    <source>
        <dbReference type="EMBL" id="WGH92533.1"/>
    </source>
</evidence>
<dbReference type="Gene3D" id="1.20.1250.20">
    <property type="entry name" value="MFS general substrate transporter like domains"/>
    <property type="match status" value="1"/>
</dbReference>
<feature type="transmembrane region" description="Helical" evidence="7">
    <location>
        <begin position="57"/>
        <end position="77"/>
    </location>
</feature>
<dbReference type="PROSITE" id="PS50850">
    <property type="entry name" value="MFS"/>
    <property type="match status" value="1"/>
</dbReference>
<dbReference type="PANTHER" id="PTHR42718">
    <property type="entry name" value="MAJOR FACILITATOR SUPERFAMILY MULTIDRUG TRANSPORTER MFSC"/>
    <property type="match status" value="1"/>
</dbReference>
<evidence type="ECO:0000256" key="4">
    <source>
        <dbReference type="ARBA" id="ARBA00022692"/>
    </source>
</evidence>
<organism evidence="9 10">
    <name type="scientific">Auritidibacter ignavus</name>
    <dbReference type="NCBI Taxonomy" id="678932"/>
    <lineage>
        <taxon>Bacteria</taxon>
        <taxon>Bacillati</taxon>
        <taxon>Actinomycetota</taxon>
        <taxon>Actinomycetes</taxon>
        <taxon>Micrococcales</taxon>
        <taxon>Micrococcaceae</taxon>
        <taxon>Auritidibacter</taxon>
    </lineage>
</organism>
<proteinExistence type="predicted"/>
<feature type="transmembrane region" description="Helical" evidence="7">
    <location>
        <begin position="181"/>
        <end position="200"/>
    </location>
</feature>
<dbReference type="Proteomes" id="UP001224674">
    <property type="component" value="Chromosome"/>
</dbReference>
<keyword evidence="6 7" id="KW-0472">Membrane</keyword>
<feature type="transmembrane region" description="Helical" evidence="7">
    <location>
        <begin position="89"/>
        <end position="108"/>
    </location>
</feature>
<evidence type="ECO:0000256" key="7">
    <source>
        <dbReference type="SAM" id="Phobius"/>
    </source>
</evidence>
<dbReference type="SUPFAM" id="SSF103473">
    <property type="entry name" value="MFS general substrate transporter"/>
    <property type="match status" value="1"/>
</dbReference>
<feature type="transmembrane region" description="Helical" evidence="7">
    <location>
        <begin position="114"/>
        <end position="137"/>
    </location>
</feature>
<protein>
    <submittedName>
        <fullName evidence="9">MFS transporter</fullName>
    </submittedName>
</protein>
<dbReference type="RefSeq" id="WP_279674582.1">
    <property type="nucleotide sequence ID" value="NZ_CP122566.1"/>
</dbReference>
<evidence type="ECO:0000256" key="3">
    <source>
        <dbReference type="ARBA" id="ARBA00022475"/>
    </source>
</evidence>
<dbReference type="GO" id="GO:0005886">
    <property type="term" value="C:plasma membrane"/>
    <property type="evidence" value="ECO:0007669"/>
    <property type="project" value="UniProtKB-SubCell"/>
</dbReference>
<feature type="domain" description="Major facilitator superfamily (MFS) profile" evidence="8">
    <location>
        <begin position="23"/>
        <end position="505"/>
    </location>
</feature>
<feature type="transmembrane region" description="Helical" evidence="7">
    <location>
        <begin position="482"/>
        <end position="501"/>
    </location>
</feature>
<dbReference type="InterPro" id="IPR036259">
    <property type="entry name" value="MFS_trans_sf"/>
</dbReference>
<dbReference type="PANTHER" id="PTHR42718:SF49">
    <property type="entry name" value="EXPORT PROTEIN"/>
    <property type="match status" value="1"/>
</dbReference>
<keyword evidence="4 7" id="KW-0812">Transmembrane</keyword>
<accession>A0AAJ6DEE7</accession>
<feature type="transmembrane region" description="Helical" evidence="7">
    <location>
        <begin position="373"/>
        <end position="402"/>
    </location>
</feature>
<keyword evidence="10" id="KW-1185">Reference proteome</keyword>
<dbReference type="Gene3D" id="1.20.1720.10">
    <property type="entry name" value="Multidrug resistance protein D"/>
    <property type="match status" value="1"/>
</dbReference>
<name>A0AAJ6DEE7_9MICC</name>
<evidence type="ECO:0000256" key="1">
    <source>
        <dbReference type="ARBA" id="ARBA00004651"/>
    </source>
</evidence>
<keyword evidence="5 7" id="KW-1133">Transmembrane helix</keyword>
<evidence type="ECO:0000256" key="6">
    <source>
        <dbReference type="ARBA" id="ARBA00023136"/>
    </source>
</evidence>
<dbReference type="EMBL" id="CP122566">
    <property type="protein sequence ID" value="WGH92533.1"/>
    <property type="molecule type" value="Genomic_DNA"/>
</dbReference>
<sequence>MTQTTHPDTAGKEHNRERSRPITVAAVSLSAALMTLDTTVVNVALPDIGADFDATLSGLQWIVNGYILAFAALLLSAGSLSDRLGRRGVFGIGMMLFTLASLACAFASGQGMLIAFRVIQGLGASLVMGTGLALISGAYEGEDPKRRQMAIGIFTALGAAAAALGPLIGGTLVESAGWRSIFFLNIPLGVVIILATFTAVRPQPKTPGSRLDLGGASLAVLMLFALNYGLLTGSGESWDRPDVITTLVAAPVLLAAFLIVEHRLGTDAMLDLSLFRIPTFTGAIVLSFASRVASFGLFPLLILWLTGMLGHTPVEIGLILLVLSGGMLLVAPFSGALTRIAPVRVLVAAGMVIAGAGLEWAGLVTTVDSDWTAILPCLILLGLGSGIVMPHMMGLAVGVVPADRAGMASGTSNAFFPLGTAVGVAVYGAIMTAAISSRITDPDLAQIVAAGRFDQLTDVLPAGSQALVTTAQSAFVDGLSQVFLIGGIASILSGLLALFLVRARDLPTSTAHPAPVKEAHA</sequence>
<reference evidence="9 10" key="1">
    <citation type="submission" date="2023-03" db="EMBL/GenBank/DDBJ databases">
        <title>Complete genome sequences of several Auritidibacter ignavus strains isolated from ear infections.</title>
        <authorList>
            <person name="Baehr T."/>
            <person name="Baumhoegger A.M."/>
        </authorList>
    </citation>
    <scope>NUCLEOTIDE SEQUENCE [LARGE SCALE GENOMIC DNA]</scope>
    <source>
        <strain evidence="9 10">BABAE-6</strain>
    </source>
</reference>
<feature type="transmembrane region" description="Helical" evidence="7">
    <location>
        <begin position="316"/>
        <end position="338"/>
    </location>
</feature>
<dbReference type="AlphaFoldDB" id="A0AAJ6DEE7"/>
<dbReference type="InterPro" id="IPR004638">
    <property type="entry name" value="EmrB-like"/>
</dbReference>
<feature type="transmembrane region" description="Helical" evidence="7">
    <location>
        <begin position="212"/>
        <end position="231"/>
    </location>
</feature>
<comment type="subcellular location">
    <subcellularLocation>
        <location evidence="1">Cell membrane</location>
        <topology evidence="1">Multi-pass membrane protein</topology>
    </subcellularLocation>
</comment>
<dbReference type="PRINTS" id="PR01036">
    <property type="entry name" value="TCRTETB"/>
</dbReference>
<feature type="transmembrane region" description="Helical" evidence="7">
    <location>
        <begin position="414"/>
        <end position="435"/>
    </location>
</feature>
<gene>
    <name evidence="9" type="ORF">QDX21_09490</name>
</gene>
<evidence type="ECO:0000256" key="5">
    <source>
        <dbReference type="ARBA" id="ARBA00022989"/>
    </source>
</evidence>
<dbReference type="GO" id="GO:0022857">
    <property type="term" value="F:transmembrane transporter activity"/>
    <property type="evidence" value="ECO:0007669"/>
    <property type="project" value="InterPro"/>
</dbReference>
<evidence type="ECO:0000313" key="10">
    <source>
        <dbReference type="Proteomes" id="UP001224674"/>
    </source>
</evidence>
<feature type="transmembrane region" description="Helical" evidence="7">
    <location>
        <begin position="149"/>
        <end position="169"/>
    </location>
</feature>
<evidence type="ECO:0000256" key="2">
    <source>
        <dbReference type="ARBA" id="ARBA00022448"/>
    </source>
</evidence>
<feature type="transmembrane region" description="Helical" evidence="7">
    <location>
        <begin position="345"/>
        <end position="367"/>
    </location>
</feature>
<feature type="transmembrane region" description="Helical" evidence="7">
    <location>
        <begin position="22"/>
        <end position="45"/>
    </location>
</feature>
<dbReference type="InterPro" id="IPR011701">
    <property type="entry name" value="MFS"/>
</dbReference>
<dbReference type="InterPro" id="IPR020846">
    <property type="entry name" value="MFS_dom"/>
</dbReference>
<keyword evidence="2" id="KW-0813">Transport</keyword>
<feature type="transmembrane region" description="Helical" evidence="7">
    <location>
        <begin position="280"/>
        <end position="304"/>
    </location>
</feature>